<feature type="compositionally biased region" description="Basic residues" evidence="1">
    <location>
        <begin position="416"/>
        <end position="425"/>
    </location>
</feature>
<dbReference type="Gramene" id="GBG63626">
    <property type="protein sequence ID" value="GBG63626"/>
    <property type="gene ID" value="CBR_g38937"/>
</dbReference>
<feature type="domain" description="Transposase MuDR plant" evidence="2">
    <location>
        <begin position="253"/>
        <end position="307"/>
    </location>
</feature>
<comment type="caution">
    <text evidence="3">The sequence shown here is derived from an EMBL/GenBank/DDBJ whole genome shotgun (WGS) entry which is preliminary data.</text>
</comment>
<sequence length="1176" mass="123149">MDGGTTDEGGGIMQQAHHVPQQIPFMGIAANMGMSNIVSPPPHMGSVGGLEDSATMAHVIRQLMTKVASLEEQLTAYQRQQAALPAGGAAVLGGCEQISACQRQQAALPPGAAAVLGDCEPIPSPQTAPPMKDRGDASGVVHLDGRQYMEEDIARMHTGLRFMRGLPPFCPQGSANDAITPSPATACLGHSGEAEGDARAIRKCVGGGTLVPLVAEDDKFYTDKANDAPNEEQPLPPRDLAHMTAVVDRDLVLHMGQQFKDMNAFRATLVRYAVAGNFEFVAKKSERSRFRAICTTPGCDWYISARVYCDREGAPVCVNVHRPHSESCTGITNAKLRNYHVGYKWVAGIIEGMVRENPTVTPQDIRADVHRATSQSITYDMAHTALEYALLKIRGESTAGFKRLRPDGQDGISGLPRRKRGRPCKVRPDGSRPPTRQRVRRPSHVRGDNPSHGDHGAPSLLLGNNIPNDLSREHGPSGKEGPGCVGSVGWPGVPHAARPSSDNLGGAGNGGGQVGDGGPTCSLLSHSTIAGSHLQGSVTGPASEIAGGKTHGQAGGQPTVARTHNQLTGAQAAREGRRGGGRPRRAVPQPLSRPGDELRSSAQALQSTTSIHGEAAQQDPLGEEEGVYAGREGLEGRSAVVQDACRGAHVLDHVGIAGEQAGSGAQAARRRRPGGGRPRRVLPEHLRRLGYRRRSSAKAIRSDTSIHGEPPRQDRLGKEGVCVGREDLGSGSGSAAVQDARCGAHNLTASANVGDGGEQTGSHSGVLCPGITAGGGRVCPSLSQSIFTESPVQDKAGWPAPHVMGGDACGHADARPAPAWTGAQTSREELHRGRPRRMLPEHLRRLADAIEDVFCGVAFQDSGGGGGATAGGIIRSVFAGCEGGDVADIVCGINNDEVGPDSNADGRAGTTCPSLSQSIIAESHAQDEARQPAPHIVGAETCGPADCHPTPAWTGAQMAREDQHEGCPIGVLPEHLRRFAGATGSSVQDIPSTDTDFRAADAIEDVFCGVTFQEDTGDGAGAPRGIITPKFAACEGGGIADIVCGIANGEVRPDSNADGRADKEVGVMAVDQRDGGGQRIPMGGPVLHEVSRRGRPRKGRPRKLAPTPPAPVSDARGAPIGSPQNGHDSDREQTCILVQGNDFCTPSIDGRPRRAGRCQRPLTADRPSMSQFLYYM</sequence>
<feature type="region of interest" description="Disordered" evidence="1">
    <location>
        <begin position="401"/>
        <end position="621"/>
    </location>
</feature>
<evidence type="ECO:0000256" key="1">
    <source>
        <dbReference type="SAM" id="MobiDB-lite"/>
    </source>
</evidence>
<dbReference type="Proteomes" id="UP000265515">
    <property type="component" value="Unassembled WGS sequence"/>
</dbReference>
<feature type="region of interest" description="Disordered" evidence="1">
    <location>
        <begin position="661"/>
        <end position="718"/>
    </location>
</feature>
<proteinExistence type="predicted"/>
<accession>A0A388K0T1</accession>
<dbReference type="EMBL" id="BFEA01000041">
    <property type="protein sequence ID" value="GBG63626.1"/>
    <property type="molecule type" value="Genomic_DNA"/>
</dbReference>
<organism evidence="3 4">
    <name type="scientific">Chara braunii</name>
    <name type="common">Braun's stonewort</name>
    <dbReference type="NCBI Taxonomy" id="69332"/>
    <lineage>
        <taxon>Eukaryota</taxon>
        <taxon>Viridiplantae</taxon>
        <taxon>Streptophyta</taxon>
        <taxon>Charophyceae</taxon>
        <taxon>Charales</taxon>
        <taxon>Characeae</taxon>
        <taxon>Chara</taxon>
    </lineage>
</organism>
<feature type="compositionally biased region" description="Basic residues" evidence="1">
    <location>
        <begin position="668"/>
        <end position="680"/>
    </location>
</feature>
<keyword evidence="4" id="KW-1185">Reference proteome</keyword>
<feature type="compositionally biased region" description="Gly residues" evidence="1">
    <location>
        <begin position="505"/>
        <end position="518"/>
    </location>
</feature>
<name>A0A388K0T1_CHABU</name>
<feature type="compositionally biased region" description="Basic and acidic residues" evidence="1">
    <location>
        <begin position="445"/>
        <end position="455"/>
    </location>
</feature>
<reference evidence="3 4" key="1">
    <citation type="journal article" date="2018" name="Cell">
        <title>The Chara Genome: Secondary Complexity and Implications for Plant Terrestrialization.</title>
        <authorList>
            <person name="Nishiyama T."/>
            <person name="Sakayama H."/>
            <person name="Vries J.D."/>
            <person name="Buschmann H."/>
            <person name="Saint-Marcoux D."/>
            <person name="Ullrich K.K."/>
            <person name="Haas F.B."/>
            <person name="Vanderstraeten L."/>
            <person name="Becker D."/>
            <person name="Lang D."/>
            <person name="Vosolsobe S."/>
            <person name="Rombauts S."/>
            <person name="Wilhelmsson P.K.I."/>
            <person name="Janitza P."/>
            <person name="Kern R."/>
            <person name="Heyl A."/>
            <person name="Rumpler F."/>
            <person name="Villalobos L.I.A.C."/>
            <person name="Clay J.M."/>
            <person name="Skokan R."/>
            <person name="Toyoda A."/>
            <person name="Suzuki Y."/>
            <person name="Kagoshima H."/>
            <person name="Schijlen E."/>
            <person name="Tajeshwar N."/>
            <person name="Catarino B."/>
            <person name="Hetherington A.J."/>
            <person name="Saltykova A."/>
            <person name="Bonnot C."/>
            <person name="Breuninger H."/>
            <person name="Symeonidi A."/>
            <person name="Radhakrishnan G.V."/>
            <person name="Van Nieuwerburgh F."/>
            <person name="Deforce D."/>
            <person name="Chang C."/>
            <person name="Karol K.G."/>
            <person name="Hedrich R."/>
            <person name="Ulvskov P."/>
            <person name="Glockner G."/>
            <person name="Delwiche C.F."/>
            <person name="Petrasek J."/>
            <person name="Van de Peer Y."/>
            <person name="Friml J."/>
            <person name="Beilby M."/>
            <person name="Dolan L."/>
            <person name="Kohara Y."/>
            <person name="Sugano S."/>
            <person name="Fujiyama A."/>
            <person name="Delaux P.-M."/>
            <person name="Quint M."/>
            <person name="TheiBen G."/>
            <person name="Hagemann M."/>
            <person name="Harholt J."/>
            <person name="Dunand C."/>
            <person name="Zachgo S."/>
            <person name="Langdale J."/>
            <person name="Maumus F."/>
            <person name="Straeten D.V.D."/>
            <person name="Gould S.B."/>
            <person name="Rensing S.A."/>
        </authorList>
    </citation>
    <scope>NUCLEOTIDE SEQUENCE [LARGE SCALE GENOMIC DNA]</scope>
    <source>
        <strain evidence="3 4">S276</strain>
    </source>
</reference>
<dbReference type="Pfam" id="PF03108">
    <property type="entry name" value="DBD_Tnp_Mut"/>
    <property type="match status" value="1"/>
</dbReference>
<feature type="compositionally biased region" description="Polar residues" evidence="1">
    <location>
        <begin position="600"/>
        <end position="611"/>
    </location>
</feature>
<feature type="compositionally biased region" description="Basic residues" evidence="1">
    <location>
        <begin position="1093"/>
        <end position="1103"/>
    </location>
</feature>
<feature type="region of interest" description="Disordered" evidence="1">
    <location>
        <begin position="1073"/>
        <end position="1130"/>
    </location>
</feature>
<feature type="compositionally biased region" description="Basic and acidic residues" evidence="1">
    <location>
        <begin position="700"/>
        <end position="718"/>
    </location>
</feature>
<feature type="compositionally biased region" description="Polar residues" evidence="1">
    <location>
        <begin position="522"/>
        <end position="540"/>
    </location>
</feature>
<dbReference type="InterPro" id="IPR004332">
    <property type="entry name" value="Transposase_MuDR"/>
</dbReference>
<evidence type="ECO:0000259" key="2">
    <source>
        <dbReference type="Pfam" id="PF03108"/>
    </source>
</evidence>
<protein>
    <recommendedName>
        <fullName evidence="2">Transposase MuDR plant domain-containing protein</fullName>
    </recommendedName>
</protein>
<gene>
    <name evidence="3" type="ORF">CBR_g38937</name>
</gene>
<feature type="compositionally biased region" description="Basic residues" evidence="1">
    <location>
        <begin position="435"/>
        <end position="444"/>
    </location>
</feature>
<evidence type="ECO:0000313" key="3">
    <source>
        <dbReference type="EMBL" id="GBG63626.1"/>
    </source>
</evidence>
<evidence type="ECO:0000313" key="4">
    <source>
        <dbReference type="Proteomes" id="UP000265515"/>
    </source>
</evidence>
<dbReference type="AlphaFoldDB" id="A0A388K0T1"/>